<dbReference type="PROSITE" id="PS00122">
    <property type="entry name" value="CARBOXYLESTERASE_B_1"/>
    <property type="match status" value="3"/>
</dbReference>
<dbReference type="OrthoDB" id="408631at2759"/>
<dbReference type="Gene3D" id="3.40.50.1820">
    <property type="entry name" value="alpha/beta hydrolase"/>
    <property type="match status" value="4"/>
</dbReference>
<evidence type="ECO:0000256" key="1">
    <source>
        <dbReference type="ARBA" id="ARBA00005964"/>
    </source>
</evidence>
<evidence type="ECO:0000313" key="5">
    <source>
        <dbReference type="EMBL" id="PPQ89001.1"/>
    </source>
</evidence>
<dbReference type="GO" id="GO:0052689">
    <property type="term" value="F:carboxylic ester hydrolase activity"/>
    <property type="evidence" value="ECO:0007669"/>
    <property type="project" value="TreeGrafter"/>
</dbReference>
<dbReference type="EMBL" id="NHYD01001970">
    <property type="protein sequence ID" value="PPQ89001.1"/>
    <property type="molecule type" value="Genomic_DNA"/>
</dbReference>
<reference evidence="5 6" key="1">
    <citation type="journal article" date="2018" name="Evol. Lett.">
        <title>Horizontal gene cluster transfer increased hallucinogenic mushroom diversity.</title>
        <authorList>
            <person name="Reynolds H.T."/>
            <person name="Vijayakumar V."/>
            <person name="Gluck-Thaler E."/>
            <person name="Korotkin H.B."/>
            <person name="Matheny P.B."/>
            <person name="Slot J.C."/>
        </authorList>
    </citation>
    <scope>NUCLEOTIDE SEQUENCE [LARGE SCALE GENOMIC DNA]</scope>
    <source>
        <strain evidence="5 6">2631</strain>
    </source>
</reference>
<evidence type="ECO:0000259" key="4">
    <source>
        <dbReference type="Pfam" id="PF00135"/>
    </source>
</evidence>
<sequence>MKYFENFALLLALVVSNCHVMGADPATDSNNGLVVNTQQGSVSGVLFTSKVRQFLGVPYASAQRWEAPTLPPNRTSVLKATNFSATCPQNMAASNMEFLKLSGGQGIGIPESEDCLTANIWVPSINRKQQTAVLIWIYGGGFQWGSSNLPIYNGQNFVRDNDDITIVTFNYRLNIFGQPNAPQLLSKTKTQNFGLLDIDAAIQWVHANIGAFGGDPDRISLFGQSAGSMAVDAYTFLHPNDTIVKGTIQQSGTLIQGDSPGGLANTTYEGDIWNNLASSLNCGSNPDDAQLSCMKAVPFRTLEDAVMKFGGIVFKLFIDDITLFTDVPARAASGNFLKVPLLSGSVLNENDIFEVAAELTTPPGIVLPFVTEVVADLQTQVAFTCPAGSNAQDRLNAQVPAWRYQYQAVFADLSTRTELRSYHQAEVPIVFGTYDTVIPSVKSTATEVALSKYMQNAYDRKISPKRYRLCAEVPFAGTIQQSGNLHLTSADVLATPTIDDSTWITPDDAQLSCMKAILFRTLEDEVIKTGAIVFKLLTDSMLPSWAPDQVIINIDSLNSNRYHQEISTCCTHITAGYFLKVPVLGESTLNEADLLIVAAALISPPGEVVLFVGKVVSDIQTQTNFTCPAATVAQDRVNIKVLIPISRADSASIDYSSSNLAMRLSLVLLSTLLLSAYADVPGLTVQTQQGLVAGSLVVPTVRQFLGVPFASAERWQAPRLPATRKGVFQATKFGDSCIQELSPPNVEFLVLAGVQGINVTSSEDCMSVNIWAPSVERKQKTAVMIWIYGGSFLFGTKSNISIYNGQNFVRDNDDLTIVTFNYRINIFGQPNAPQLGAQNVNFGLLDIDAAVQWVHANIANFGGDPNRIVLFGQSAGAAATDAYTFAHPEDTIVLSKNLEGNISGSSVISGASTAANQSAWNTVAAAVGCGAAPTAQQFICMQKTQANTLESAVVSTGAAFSLVVDNTTLFADTETRAANGHFLHVPLLGGTTANEDDIFIVDQELLAAGIAIPSVTEMLSDVETLLGFTCPAGVTALHRINANVPTWRYQHQGNAVFPDISTRPDLRAYHASEIPLVFGTYNVSTIPATPVEIALSRYIQSAWVAFARNPAQGLLNFGWPMYNPNTTSLAQLGNAANQTGVVFTQGNLIDFACASAQNAGLTVSTQQGPVAGTLVLPTVRRFLGVPFATAKRWQAPEHPTARKDVFQATKFSDVCFQELSPFNVGYLVLAQQQQGINATSSEDCLSVNIWSPSINRKQKTAVMVWIYGGGFTFGSSNLPLYDGQNFVRDNDDVTIVTFNYRLNIFGQPNAPQLGAKNVNFGLLDIDAAVQWVHANIANFGGDPNRIVLFGQSAGAAAADAYTFAHPHDTIVKASTPQQFSCMQRVPAATLAKAVVSTGAGFSLVIDGVTVFEDTATRAANGNFLQVPLLGGTTANEIDVFQVDTELITIGFVPPVLTELISDISTLLEFTCSAGVAAVVRINANVPTWRYQLQAIFPDLTTRPELRAYHSTEIPLVFGTYNSSSTGIPATPTEIALSRYMQSAWVAFARDPARGLLNFGWPLYNPNTTSLAQLGNSANQTGVVFTQGNLVDFACTNAAALTDIENQLSAMLFGG</sequence>
<dbReference type="PANTHER" id="PTHR43918">
    <property type="entry name" value="ACETYLCHOLINESTERASE"/>
    <property type="match status" value="1"/>
</dbReference>
<dbReference type="InParanoid" id="A0A409XE42"/>
<protein>
    <recommendedName>
        <fullName evidence="4">Carboxylesterase type B domain-containing protein</fullName>
    </recommendedName>
</protein>
<dbReference type="STRING" id="93625.A0A409XE42"/>
<feature type="chain" id="PRO_5019179448" description="Carboxylesterase type B domain-containing protein" evidence="3">
    <location>
        <begin position="24"/>
        <end position="1614"/>
    </location>
</feature>
<dbReference type="SUPFAM" id="SSF53474">
    <property type="entry name" value="alpha/beta-Hydrolases"/>
    <property type="match status" value="3"/>
</dbReference>
<dbReference type="PANTHER" id="PTHR43918:SF4">
    <property type="entry name" value="CARBOXYLIC ESTER HYDROLASE"/>
    <property type="match status" value="1"/>
</dbReference>
<feature type="domain" description="Carboxylesterase type B" evidence="4">
    <location>
        <begin position="1018"/>
        <end position="1137"/>
    </location>
</feature>
<dbReference type="InterPro" id="IPR002018">
    <property type="entry name" value="CarbesteraseB"/>
</dbReference>
<keyword evidence="3" id="KW-0732">Signal</keyword>
<comment type="similarity">
    <text evidence="1">Belongs to the type-B carboxylesterase/lipase family.</text>
</comment>
<keyword evidence="6" id="KW-1185">Reference proteome</keyword>
<dbReference type="Proteomes" id="UP000283269">
    <property type="component" value="Unassembled WGS sequence"/>
</dbReference>
<feature type="domain" description="Carboxylesterase type B" evidence="4">
    <location>
        <begin position="33"/>
        <end position="354"/>
    </location>
</feature>
<proteinExistence type="inferred from homology"/>
<dbReference type="InterPro" id="IPR029058">
    <property type="entry name" value="AB_hydrolase_fold"/>
</dbReference>
<accession>A0A409XE42</accession>
<organism evidence="5 6">
    <name type="scientific">Psilocybe cyanescens</name>
    <dbReference type="NCBI Taxonomy" id="93625"/>
    <lineage>
        <taxon>Eukaryota</taxon>
        <taxon>Fungi</taxon>
        <taxon>Dikarya</taxon>
        <taxon>Basidiomycota</taxon>
        <taxon>Agaricomycotina</taxon>
        <taxon>Agaricomycetes</taxon>
        <taxon>Agaricomycetidae</taxon>
        <taxon>Agaricales</taxon>
        <taxon>Agaricineae</taxon>
        <taxon>Strophariaceae</taxon>
        <taxon>Psilocybe</taxon>
    </lineage>
</organism>
<feature type="domain" description="Carboxylesterase type B" evidence="4">
    <location>
        <begin position="684"/>
        <end position="1001"/>
    </location>
</feature>
<evidence type="ECO:0000256" key="2">
    <source>
        <dbReference type="ARBA" id="ARBA00022801"/>
    </source>
</evidence>
<dbReference type="Pfam" id="PF00135">
    <property type="entry name" value="COesterase"/>
    <property type="match status" value="4"/>
</dbReference>
<keyword evidence="2" id="KW-0378">Hydrolase</keyword>
<evidence type="ECO:0000313" key="6">
    <source>
        <dbReference type="Proteomes" id="UP000283269"/>
    </source>
</evidence>
<dbReference type="InterPro" id="IPR019826">
    <property type="entry name" value="Carboxylesterase_B_AS"/>
</dbReference>
<gene>
    <name evidence="5" type="ORF">CVT25_005100</name>
</gene>
<feature type="domain" description="Carboxylesterase type B" evidence="4">
    <location>
        <begin position="1162"/>
        <end position="1365"/>
    </location>
</feature>
<evidence type="ECO:0000256" key="3">
    <source>
        <dbReference type="SAM" id="SignalP"/>
    </source>
</evidence>
<feature type="signal peptide" evidence="3">
    <location>
        <begin position="1"/>
        <end position="23"/>
    </location>
</feature>
<dbReference type="InterPro" id="IPR050654">
    <property type="entry name" value="AChE-related_enzymes"/>
</dbReference>
<name>A0A409XE42_PSICY</name>
<comment type="caution">
    <text evidence="5">The sequence shown here is derived from an EMBL/GenBank/DDBJ whole genome shotgun (WGS) entry which is preliminary data.</text>
</comment>